<gene>
    <name evidence="1" type="ORF">QYT958_LOCUS44486</name>
    <name evidence="2" type="ORF">QYT958_LOCUS46123</name>
</gene>
<reference evidence="1" key="1">
    <citation type="submission" date="2021-02" db="EMBL/GenBank/DDBJ databases">
        <authorList>
            <person name="Nowell W R."/>
        </authorList>
    </citation>
    <scope>NUCLEOTIDE SEQUENCE</scope>
</reference>
<evidence type="ECO:0000313" key="2">
    <source>
        <dbReference type="EMBL" id="CAF5122106.1"/>
    </source>
</evidence>
<dbReference type="Proteomes" id="UP000663848">
    <property type="component" value="Unassembled WGS sequence"/>
</dbReference>
<dbReference type="AlphaFoldDB" id="A0A822EAD9"/>
<organism evidence="1 3">
    <name type="scientific">Rotaria socialis</name>
    <dbReference type="NCBI Taxonomy" id="392032"/>
    <lineage>
        <taxon>Eukaryota</taxon>
        <taxon>Metazoa</taxon>
        <taxon>Spiralia</taxon>
        <taxon>Gnathifera</taxon>
        <taxon>Rotifera</taxon>
        <taxon>Eurotatoria</taxon>
        <taxon>Bdelloidea</taxon>
        <taxon>Philodinida</taxon>
        <taxon>Philodinidae</taxon>
        <taxon>Rotaria</taxon>
    </lineage>
</organism>
<evidence type="ECO:0000313" key="3">
    <source>
        <dbReference type="Proteomes" id="UP000663848"/>
    </source>
</evidence>
<dbReference type="EMBL" id="CAJOBR010069109">
    <property type="protein sequence ID" value="CAF5094083.1"/>
    <property type="molecule type" value="Genomic_DNA"/>
</dbReference>
<sequence>RLSNYVYVSLPFYCKIIRWYERAREKVWKKYGGRLLYNPSQAKRIYPTQGLLGYKVLIDGF</sequence>
<feature type="non-terminal residue" evidence="1">
    <location>
        <position position="61"/>
    </location>
</feature>
<feature type="non-terminal residue" evidence="1">
    <location>
        <position position="1"/>
    </location>
</feature>
<evidence type="ECO:0000313" key="1">
    <source>
        <dbReference type="EMBL" id="CAF5094083.1"/>
    </source>
</evidence>
<accession>A0A822EAD9</accession>
<name>A0A822EAD9_9BILA</name>
<proteinExistence type="predicted"/>
<protein>
    <submittedName>
        <fullName evidence="1">Uncharacterized protein</fullName>
    </submittedName>
</protein>
<dbReference type="EMBL" id="CAJOBR010080470">
    <property type="protein sequence ID" value="CAF5122106.1"/>
    <property type="molecule type" value="Genomic_DNA"/>
</dbReference>
<comment type="caution">
    <text evidence="1">The sequence shown here is derived from an EMBL/GenBank/DDBJ whole genome shotgun (WGS) entry which is preliminary data.</text>
</comment>